<dbReference type="Proteomes" id="UP001458880">
    <property type="component" value="Unassembled WGS sequence"/>
</dbReference>
<evidence type="ECO:0000313" key="1">
    <source>
        <dbReference type="EMBL" id="KAK9721581.1"/>
    </source>
</evidence>
<name>A0AAW1KP04_POPJA</name>
<dbReference type="SUPFAM" id="SSF56300">
    <property type="entry name" value="Metallo-dependent phosphatases"/>
    <property type="match status" value="1"/>
</dbReference>
<reference evidence="1 2" key="1">
    <citation type="journal article" date="2024" name="BMC Genomics">
        <title>De novo assembly and annotation of Popillia japonica's genome with initial clues to its potential as an invasive pest.</title>
        <authorList>
            <person name="Cucini C."/>
            <person name="Boschi S."/>
            <person name="Funari R."/>
            <person name="Cardaioli E."/>
            <person name="Iannotti N."/>
            <person name="Marturano G."/>
            <person name="Paoli F."/>
            <person name="Bruttini M."/>
            <person name="Carapelli A."/>
            <person name="Frati F."/>
            <person name="Nardi F."/>
        </authorList>
    </citation>
    <scope>NUCLEOTIDE SEQUENCE [LARGE SCALE GENOMIC DNA]</scope>
    <source>
        <strain evidence="1">DMR45628</strain>
    </source>
</reference>
<accession>A0AAW1KP04</accession>
<dbReference type="InterPro" id="IPR029052">
    <property type="entry name" value="Metallo-depent_PP-like"/>
</dbReference>
<sequence length="229" mass="25986">MKFQILARRELSLKPVDLDWYIQYVSNVIVSVNLEHKQLKPPQHQIIKRDKIEIAILGYTIESSGNTNFYIKNIVQSLNDKNIVQSLNDKVKEITLNFRRIRLIVAAGCVSLETAKEIATKTSSIHIVLSSCSRKLMWHDDHPPKDMYRHGAFPLKINNRDGSEVLVCHNFGTNQFLGELDVTLNEEGKINSTSGKIIHINNTLEENAALADLLKNEPESSAVFTVRTH</sequence>
<dbReference type="Gene3D" id="3.60.21.10">
    <property type="match status" value="1"/>
</dbReference>
<dbReference type="AlphaFoldDB" id="A0AAW1KP04"/>
<keyword evidence="2" id="KW-1185">Reference proteome</keyword>
<gene>
    <name evidence="1" type="ORF">QE152_g20796</name>
</gene>
<proteinExistence type="predicted"/>
<organism evidence="1 2">
    <name type="scientific">Popillia japonica</name>
    <name type="common">Japanese beetle</name>
    <dbReference type="NCBI Taxonomy" id="7064"/>
    <lineage>
        <taxon>Eukaryota</taxon>
        <taxon>Metazoa</taxon>
        <taxon>Ecdysozoa</taxon>
        <taxon>Arthropoda</taxon>
        <taxon>Hexapoda</taxon>
        <taxon>Insecta</taxon>
        <taxon>Pterygota</taxon>
        <taxon>Neoptera</taxon>
        <taxon>Endopterygota</taxon>
        <taxon>Coleoptera</taxon>
        <taxon>Polyphaga</taxon>
        <taxon>Scarabaeiformia</taxon>
        <taxon>Scarabaeidae</taxon>
        <taxon>Rutelinae</taxon>
        <taxon>Popillia</taxon>
    </lineage>
</organism>
<protein>
    <submittedName>
        <fullName evidence="1">Uncharacterized protein</fullName>
    </submittedName>
</protein>
<evidence type="ECO:0000313" key="2">
    <source>
        <dbReference type="Proteomes" id="UP001458880"/>
    </source>
</evidence>
<dbReference type="EMBL" id="JASPKY010000197">
    <property type="protein sequence ID" value="KAK9721581.1"/>
    <property type="molecule type" value="Genomic_DNA"/>
</dbReference>
<comment type="caution">
    <text evidence="1">The sequence shown here is derived from an EMBL/GenBank/DDBJ whole genome shotgun (WGS) entry which is preliminary data.</text>
</comment>